<keyword evidence="13" id="KW-0238">DNA-binding</keyword>
<dbReference type="GO" id="GO:0015074">
    <property type="term" value="P:DNA integration"/>
    <property type="evidence" value="ECO:0007669"/>
    <property type="project" value="UniProtKB-KW"/>
</dbReference>
<dbReference type="Gene3D" id="1.10.340.70">
    <property type="match status" value="1"/>
</dbReference>
<feature type="compositionally biased region" description="Pro residues" evidence="17">
    <location>
        <begin position="761"/>
        <end position="772"/>
    </location>
</feature>
<dbReference type="InterPro" id="IPR001878">
    <property type="entry name" value="Znf_CCHC"/>
</dbReference>
<dbReference type="GO" id="GO:0006310">
    <property type="term" value="P:DNA recombination"/>
    <property type="evidence" value="ECO:0007669"/>
    <property type="project" value="UniProtKB-KW"/>
</dbReference>
<evidence type="ECO:0000256" key="16">
    <source>
        <dbReference type="PROSITE-ProRule" id="PRU00047"/>
    </source>
</evidence>
<dbReference type="InterPro" id="IPR050951">
    <property type="entry name" value="Retrovirus_Pol_polyprotein"/>
</dbReference>
<feature type="compositionally biased region" description="Acidic residues" evidence="17">
    <location>
        <begin position="1020"/>
        <end position="1030"/>
    </location>
</feature>
<dbReference type="GO" id="GO:0006508">
    <property type="term" value="P:proteolysis"/>
    <property type="evidence" value="ECO:0007669"/>
    <property type="project" value="UniProtKB-KW"/>
</dbReference>
<keyword evidence="5" id="KW-0479">Metal-binding</keyword>
<evidence type="ECO:0000256" key="17">
    <source>
        <dbReference type="SAM" id="MobiDB-lite"/>
    </source>
</evidence>
<dbReference type="InterPro" id="IPR025724">
    <property type="entry name" value="GAG-pre-integrase_dom"/>
</dbReference>
<keyword evidence="9" id="KW-0460">Magnesium</keyword>
<feature type="compositionally biased region" description="Basic and acidic residues" evidence="17">
    <location>
        <begin position="1930"/>
        <end position="1940"/>
    </location>
</feature>
<dbReference type="Pfam" id="PF08284">
    <property type="entry name" value="RVP_2"/>
    <property type="match status" value="1"/>
</dbReference>
<dbReference type="Pfam" id="PF17919">
    <property type="entry name" value="RT_RNaseH_2"/>
    <property type="match status" value="1"/>
</dbReference>
<feature type="domain" description="Integrase catalytic" evidence="19">
    <location>
        <begin position="2459"/>
        <end position="2644"/>
    </location>
</feature>
<dbReference type="Pfam" id="PF24626">
    <property type="entry name" value="SH3_Tf2-1"/>
    <property type="match status" value="1"/>
</dbReference>
<dbReference type="PANTHER" id="PTHR37984:SF5">
    <property type="entry name" value="PROTEIN NYNRIN-LIKE"/>
    <property type="match status" value="1"/>
</dbReference>
<evidence type="ECO:0000256" key="4">
    <source>
        <dbReference type="ARBA" id="ARBA00022722"/>
    </source>
</evidence>
<feature type="compositionally biased region" description="Acidic residues" evidence="17">
    <location>
        <begin position="1303"/>
        <end position="1328"/>
    </location>
</feature>
<evidence type="ECO:0000256" key="7">
    <source>
        <dbReference type="ARBA" id="ARBA00022759"/>
    </source>
</evidence>
<dbReference type="Pfam" id="PF07727">
    <property type="entry name" value="RVT_2"/>
    <property type="match status" value="2"/>
</dbReference>
<evidence type="ECO:0000256" key="5">
    <source>
        <dbReference type="ARBA" id="ARBA00022723"/>
    </source>
</evidence>
<dbReference type="InterPro" id="IPR005162">
    <property type="entry name" value="Retrotrans_gag_dom"/>
</dbReference>
<dbReference type="PROSITE" id="PS50994">
    <property type="entry name" value="INTEGRASE"/>
    <property type="match status" value="1"/>
</dbReference>
<organism evidence="20">
    <name type="scientific">Tanacetum cinerariifolium</name>
    <name type="common">Dalmatian daisy</name>
    <name type="synonym">Chrysanthemum cinerariifolium</name>
    <dbReference type="NCBI Taxonomy" id="118510"/>
    <lineage>
        <taxon>Eukaryota</taxon>
        <taxon>Viridiplantae</taxon>
        <taxon>Streptophyta</taxon>
        <taxon>Embryophyta</taxon>
        <taxon>Tracheophyta</taxon>
        <taxon>Spermatophyta</taxon>
        <taxon>Magnoliopsida</taxon>
        <taxon>eudicotyledons</taxon>
        <taxon>Gunneridae</taxon>
        <taxon>Pentapetalae</taxon>
        <taxon>asterids</taxon>
        <taxon>campanulids</taxon>
        <taxon>Asterales</taxon>
        <taxon>Asteraceae</taxon>
        <taxon>Asteroideae</taxon>
        <taxon>Anthemideae</taxon>
        <taxon>Anthemidinae</taxon>
        <taxon>Tanacetum</taxon>
    </lineage>
</organism>
<dbReference type="PANTHER" id="PTHR37984">
    <property type="entry name" value="PROTEIN CBG26694"/>
    <property type="match status" value="1"/>
</dbReference>
<dbReference type="Pfam" id="PF17921">
    <property type="entry name" value="Integrase_H2C2"/>
    <property type="match status" value="1"/>
</dbReference>
<dbReference type="Gene3D" id="2.40.70.10">
    <property type="entry name" value="Acid Proteases"/>
    <property type="match status" value="1"/>
</dbReference>
<keyword evidence="16" id="KW-0863">Zinc-finger</keyword>
<keyword evidence="7" id="KW-0255">Endonuclease</keyword>
<feature type="compositionally biased region" description="Acidic residues" evidence="17">
    <location>
        <begin position="1286"/>
        <end position="1295"/>
    </location>
</feature>
<name>A0A6L2N3K9_TANCI</name>
<keyword evidence="2" id="KW-0808">Transferase</keyword>
<evidence type="ECO:0000256" key="10">
    <source>
        <dbReference type="ARBA" id="ARBA00022908"/>
    </source>
</evidence>
<dbReference type="InterPro" id="IPR041577">
    <property type="entry name" value="RT_RNaseH_2"/>
</dbReference>
<accession>A0A6L2N3K9</accession>
<evidence type="ECO:0000256" key="6">
    <source>
        <dbReference type="ARBA" id="ARBA00022750"/>
    </source>
</evidence>
<dbReference type="InterPro" id="IPR013103">
    <property type="entry name" value="RVT_2"/>
</dbReference>
<dbReference type="PROSITE" id="PS50158">
    <property type="entry name" value="ZF_CCHC"/>
    <property type="match status" value="1"/>
</dbReference>
<keyword evidence="12" id="KW-0239">DNA-directed DNA polymerase</keyword>
<feature type="region of interest" description="Disordered" evidence="17">
    <location>
        <begin position="1280"/>
        <end position="1377"/>
    </location>
</feature>
<dbReference type="CDD" id="cd09274">
    <property type="entry name" value="RNase_HI_RT_Ty3"/>
    <property type="match status" value="1"/>
</dbReference>
<gene>
    <name evidence="20" type="ORF">Tci_051720</name>
</gene>
<keyword evidence="4" id="KW-0540">Nuclease</keyword>
<evidence type="ECO:0000256" key="1">
    <source>
        <dbReference type="ARBA" id="ARBA00022670"/>
    </source>
</evidence>
<evidence type="ECO:0000313" key="20">
    <source>
        <dbReference type="EMBL" id="GEU79742.1"/>
    </source>
</evidence>
<evidence type="ECO:0000256" key="11">
    <source>
        <dbReference type="ARBA" id="ARBA00022918"/>
    </source>
</evidence>
<keyword evidence="15" id="KW-0511">Multifunctional enzyme</keyword>
<dbReference type="GO" id="GO:0008270">
    <property type="term" value="F:zinc ion binding"/>
    <property type="evidence" value="ECO:0007669"/>
    <property type="project" value="UniProtKB-KW"/>
</dbReference>
<feature type="region of interest" description="Disordered" evidence="17">
    <location>
        <begin position="1930"/>
        <end position="1967"/>
    </location>
</feature>
<dbReference type="CDD" id="cd09272">
    <property type="entry name" value="RNase_HI_RT_Ty1"/>
    <property type="match status" value="1"/>
</dbReference>
<evidence type="ECO:0000259" key="18">
    <source>
        <dbReference type="PROSITE" id="PS50158"/>
    </source>
</evidence>
<dbReference type="GO" id="GO:0003964">
    <property type="term" value="F:RNA-directed DNA polymerase activity"/>
    <property type="evidence" value="ECO:0007669"/>
    <property type="project" value="UniProtKB-KW"/>
</dbReference>
<sequence length="3020" mass="341190">MASNPEHVRLAVLTKLQEALDEEAILEEHILALMHRFTNRFTDRRVEINNVMVLHDHPLIDYVRVLSYSGVAPYNDATLKDLKTKHPFKPPPSLPHISIDHHHLIASSYVVLDRIKSFPHDTSCGRDDLRAQHLMDCLNRVIVAISDELVFFITQVVNLFLDGKCPNRLGEYIASAPLTPLVKPDGGIRPIVVSTVWRRLVSKVSAIMIGHSLDGYLDSLQLGVGVAGESEAILHSVNRLIEAFGDDVSLSMLLVDSRTPLTCLSLHAWYLNDGTIVGDTMVVGKVLELIMEDGPRYFPPNIAQPFHGVKLLGGPASVDFDFCNELVMKRVAKTIRLMDDIAKINDPQCELLLLRSCTRIFRLYFTMRTCPPRVFESAQRSFDVAFRSSLERIVIASGPRFGDWQWRLATLPFVFGGFGVYFTGDVLNYAFLASRLQSVGLQTKLLRHTSIVSPGPIFDDALPVFNTSMETYLLSNQSEIAASKLMKNMADIYFTHLRTVLISGLGQTMNDHDISCAGIIGIKLRHNIVCDTLVDICYRSWISAGKKVDIGLDGGRDKPLRPADMLLYSWDGGLDVCVDLTGSSPLTQTGMVDFILSRAGIKGRRGYIAKADPKVLHDLGHWDKLPFLEQPIPAMPVPAGGQVLPSYVLNTHTAWVKTSKEIAGLMLMTMDSDIQKNLEHLGEEYDGFVQNYNMHNIGKTVTELHAMLKLHEQTLPPKEVAPALYAIKVGRIQKNQKKKSHKDAKGNQRKDKAKIGYEPMLAPPFAPKPKNPLTPKKDSPAKHAIYHHCGEGLRRSRKLKLGALSLYVGDGHRATVKAIGEFYLNNLIYFNAIPRDDIYEIDLSSSNTNDSSMCDVSNKKSKLNLDSTLLWHCLLGHPSKKRIEKLQHDGLLDQTDIKSFERCVSCMSRKMAIKPYSHQVERAKDLLGLTHTDVFGPFKIMSRQRARYFFTFTDDFSRYPKETMGYYFYYSPENKVFVARNAEFFKNSLINQEASGSLKDLEIIQEEDTHPSLDTSLNHEEDDQEIDEPQSDISPIRRCTRTRRPTDRLCLYVDDEEHELGDLEMQSMRDNKVWELVDFSPNGKTVGHKWLFKKKTDMDGAIHTYKARLVAKGFTQTTRINYEETFSHVADIRAIKILIAITAFYDYEIWQMDVKTAFLNGYLNEEVYMEQPMGFVNQNFPNRVCTLKRSIYGLKQASSNTPRHIIQLRPDLEALQSEHSTVTYTSISSDYEEPSDVGSPGVVVYGYDGLPMHPPSPDYEVPVENLPFAAADSPIALSLGYTADSNPEEDLEDGPMDYPAIGGDDDDSSGDGDDDEEEEEASEDDEDKEEKKEHLAPADSTAAASLVMDPVPTAKKTEPFETDESAATPPPPPSAYHTTARMYIRAQTPIPFLFETEVDRLLAIHSLSSSPLTPLSSPLSQIPSPPFLVPSPLTTSPTNAGVPLGNRAAMIRLRTSSPPSLTLSSPPLLPPPIILPRTRASMVMMRAAVPSIYCLAPSSGTPPLLPRPLPTSSPPLLLPSTDCRTDVLEVTLPPRKRLCIAPGPRYEIGESSSALTARSTRGFRADYGFVRTLDAEIKHDPYREIGYGITNIWEDPYEIAEDIPTTGVVELGQRMTDFVTTVRQDTDEIYTEIGDLQAGDRRRQAHLVEALTLLRTLQTQMVALQIQQRPARDPAHSDVPEEAATPLLISIQFHISLFACNMKKRPPRKAPRTKTTPATATATAIMTDAAIRALISLGVADALAEHEIQRNNNLNGDKSQGSGSGITRPVCSTRECTYTNFLKCQPMNFKVENQVRFATCTLHGVALTWLKSHVKTVGHDAAYGVPWNTIMKMMTAKYCSRNEIKKLEMEIWELKVKGTDLASYTQYFQELALLCERMFPEESDKIKKFVGGLLDMIHGSVMASKPKTMQDAVEFATELMDKKICTFAERQTENKRKQDDNQQQQKKKQNTGRAYSVGPSEKKEYGRSLPKCSKCNYHHNGPCASKCHKCNRVGHMAHDCRSPTNANTTNNQRGIGGGRNDNAPAKVYVVGIAGTNLNSNVFMSTFLLNKCYASILFDTGADRSFVINTIIRGCTLNLLNHPFNIDLILVKLGNFDVIIGMDWLAKYHAVIICDEKLVRIPFGNETLIVHGDRSNQENETRLNIISCTKMQKYMLKGCHVFLTHVTIKKTEDKSEGKWLEDVPIVRDFLDVFPEDLLGLSLTRQEEFHIDLVPGAALVARAPYRLAPSKTKELNQKEHKEHLKAILELLKKEELYVKLSKCESRHFQLIKQKLCSAPILALPEGSEDFVVYCDASHKGLGAVLMQMEKLIVYASRQLKIHEKNYTTHDLELGSELNMRQHHWLELLSDYDCEIRYHSGKANVVADALSRKEQINTLRVRALVMNIGLNLPKQFLEAQTEAQKPENFKKEDVGGMIRKDIPKEKLEPYANRTLCLNGRSWLPCYSDLRIVIMHESHKSKYSIHPGFNKMYQDIKKLYWWPNMKANIAMYVRKCLTCGKLPKSSQGYDTIWVIVDRLTKSALFLPMRETDPMEKLARMCLKEVVTRHGIPISIISDRDGRFTSNFWRSLQKALGTTLAMSFAYHLETDGQSERTIQTLKDMLRACVIDFGKGWVKHLPLVEFSYNNIQETTEKIIRIKQRIQAAHDRKKSYADLKRKPMEFQVGDRVMLKVSPWKWVVRFGKRGKLNPRYVGPFKVLAKVGTVAYKLELPQELSRVHNRFHEPLEIMDQEIKWLKQSRILIGKVRWNSRRGPELTWEPSGSYVTFLILYVDDILIMGNNIPMLQDVKSYLGRCFAMKDLGEAAYILGIKIYRDRSKRLIGLCQSAYIEKILKRYFMENSKCGTNPISIVYDVRCTRLDIAFAQNMTSQFQQNPGELHWTTVKNILKYLRNTKDIFFVYRGDTKRELRVSCYTDAGYLMDADDLKSQTVYVFILNGGAVDWKNKKQSIFATSSTDAEYISAFDASKEAVWIRKFIYGLGVFPTIEKPINMYYDNTRAIAIAKDHGVTKFARHFAQKFIICARP</sequence>
<dbReference type="GO" id="GO:0004519">
    <property type="term" value="F:endonuclease activity"/>
    <property type="evidence" value="ECO:0007669"/>
    <property type="project" value="UniProtKB-KW"/>
</dbReference>
<evidence type="ECO:0000256" key="3">
    <source>
        <dbReference type="ARBA" id="ARBA00022695"/>
    </source>
</evidence>
<dbReference type="InterPro" id="IPR056924">
    <property type="entry name" value="SH3_Tf2-1"/>
</dbReference>
<keyword evidence="11 20" id="KW-0695">RNA-directed DNA polymerase</keyword>
<evidence type="ECO:0000256" key="12">
    <source>
        <dbReference type="ARBA" id="ARBA00022932"/>
    </source>
</evidence>
<protein>
    <submittedName>
        <fullName evidence="20">Putative reverse transcriptase domain-containing protein</fullName>
    </submittedName>
</protein>
<evidence type="ECO:0000256" key="14">
    <source>
        <dbReference type="ARBA" id="ARBA00023172"/>
    </source>
</evidence>
<dbReference type="InterPro" id="IPR036397">
    <property type="entry name" value="RNaseH_sf"/>
</dbReference>
<evidence type="ECO:0000256" key="2">
    <source>
        <dbReference type="ARBA" id="ARBA00022679"/>
    </source>
</evidence>
<dbReference type="SUPFAM" id="SSF56672">
    <property type="entry name" value="DNA/RNA polymerases"/>
    <property type="match status" value="2"/>
</dbReference>
<dbReference type="InterPro" id="IPR012337">
    <property type="entry name" value="RNaseH-like_sf"/>
</dbReference>
<dbReference type="InterPro" id="IPR041588">
    <property type="entry name" value="Integrase_H2C2"/>
</dbReference>
<feature type="region of interest" description="Disordered" evidence="17">
    <location>
        <begin position="1009"/>
        <end position="1032"/>
    </location>
</feature>
<evidence type="ECO:0000256" key="13">
    <source>
        <dbReference type="ARBA" id="ARBA00023125"/>
    </source>
</evidence>
<keyword evidence="16" id="KW-0862">Zinc</keyword>
<dbReference type="EMBL" id="BKCJ010007936">
    <property type="protein sequence ID" value="GEU79742.1"/>
    <property type="molecule type" value="Genomic_DNA"/>
</dbReference>
<dbReference type="GO" id="GO:0003887">
    <property type="term" value="F:DNA-directed DNA polymerase activity"/>
    <property type="evidence" value="ECO:0007669"/>
    <property type="project" value="UniProtKB-KW"/>
</dbReference>
<dbReference type="GO" id="GO:0004190">
    <property type="term" value="F:aspartic-type endopeptidase activity"/>
    <property type="evidence" value="ECO:0007669"/>
    <property type="project" value="UniProtKB-KW"/>
</dbReference>
<keyword evidence="14" id="KW-0233">DNA recombination</keyword>
<feature type="region of interest" description="Disordered" evidence="17">
    <location>
        <begin position="759"/>
        <end position="780"/>
    </location>
</feature>
<evidence type="ECO:0000259" key="19">
    <source>
        <dbReference type="PROSITE" id="PS50994"/>
    </source>
</evidence>
<dbReference type="GO" id="GO:0003677">
    <property type="term" value="F:DNA binding"/>
    <property type="evidence" value="ECO:0007669"/>
    <property type="project" value="UniProtKB-KW"/>
</dbReference>
<evidence type="ECO:0000256" key="15">
    <source>
        <dbReference type="ARBA" id="ARBA00023268"/>
    </source>
</evidence>
<dbReference type="InterPro" id="IPR001584">
    <property type="entry name" value="Integrase_cat-core"/>
</dbReference>
<dbReference type="InterPro" id="IPR021109">
    <property type="entry name" value="Peptidase_aspartic_dom_sf"/>
</dbReference>
<keyword evidence="1" id="KW-0645">Protease</keyword>
<keyword evidence="10" id="KW-0229">DNA integration</keyword>
<comment type="caution">
    <text evidence="20">The sequence shown here is derived from an EMBL/GenBank/DDBJ whole genome shotgun (WGS) entry which is preliminary data.</text>
</comment>
<dbReference type="SUPFAM" id="SSF50630">
    <property type="entry name" value="Acid proteases"/>
    <property type="match status" value="1"/>
</dbReference>
<dbReference type="InterPro" id="IPR043502">
    <property type="entry name" value="DNA/RNA_pol_sf"/>
</dbReference>
<proteinExistence type="predicted"/>
<keyword evidence="6" id="KW-0064">Aspartyl protease</keyword>
<dbReference type="SMART" id="SM00343">
    <property type="entry name" value="ZnF_C2HC"/>
    <property type="match status" value="1"/>
</dbReference>
<evidence type="ECO:0000256" key="9">
    <source>
        <dbReference type="ARBA" id="ARBA00022842"/>
    </source>
</evidence>
<keyword evidence="3" id="KW-0548">Nucleotidyltransferase</keyword>
<keyword evidence="8" id="KW-0378">Hydrolase</keyword>
<dbReference type="Gene3D" id="3.30.420.10">
    <property type="entry name" value="Ribonuclease H-like superfamily/Ribonuclease H"/>
    <property type="match status" value="1"/>
</dbReference>
<feature type="domain" description="CCHC-type" evidence="18">
    <location>
        <begin position="1986"/>
        <end position="2002"/>
    </location>
</feature>
<dbReference type="Pfam" id="PF03732">
    <property type="entry name" value="Retrotrans_gag"/>
    <property type="match status" value="1"/>
</dbReference>
<dbReference type="Pfam" id="PF13976">
    <property type="entry name" value="gag_pre-integrs"/>
    <property type="match status" value="1"/>
</dbReference>
<evidence type="ECO:0000256" key="8">
    <source>
        <dbReference type="ARBA" id="ARBA00022801"/>
    </source>
</evidence>
<reference evidence="20" key="1">
    <citation type="journal article" date="2019" name="Sci. Rep.">
        <title>Draft genome of Tanacetum cinerariifolium, the natural source of mosquito coil.</title>
        <authorList>
            <person name="Yamashiro T."/>
            <person name="Shiraishi A."/>
            <person name="Satake H."/>
            <person name="Nakayama K."/>
        </authorList>
    </citation>
    <scope>NUCLEOTIDE SEQUENCE</scope>
</reference>
<dbReference type="SUPFAM" id="SSF53098">
    <property type="entry name" value="Ribonuclease H-like"/>
    <property type="match status" value="1"/>
</dbReference>
<dbReference type="CDD" id="cd00303">
    <property type="entry name" value="retropepsin_like"/>
    <property type="match status" value="1"/>
</dbReference>